<feature type="compositionally biased region" description="Polar residues" evidence="1">
    <location>
        <begin position="40"/>
        <end position="62"/>
    </location>
</feature>
<accession>A0A5B7CSY3</accession>
<keyword evidence="3" id="KW-1185">Reference proteome</keyword>
<reference evidence="2 3" key="1">
    <citation type="submission" date="2019-05" db="EMBL/GenBank/DDBJ databases">
        <title>Another draft genome of Portunus trituberculatus and its Hox gene families provides insights of decapod evolution.</title>
        <authorList>
            <person name="Jeong J.-H."/>
            <person name="Song I."/>
            <person name="Kim S."/>
            <person name="Choi T."/>
            <person name="Kim D."/>
            <person name="Ryu S."/>
            <person name="Kim W."/>
        </authorList>
    </citation>
    <scope>NUCLEOTIDE SEQUENCE [LARGE SCALE GENOMIC DNA]</scope>
    <source>
        <tissue evidence="2">Muscle</tissue>
    </source>
</reference>
<organism evidence="2 3">
    <name type="scientific">Portunus trituberculatus</name>
    <name type="common">Swimming crab</name>
    <name type="synonym">Neptunus trituberculatus</name>
    <dbReference type="NCBI Taxonomy" id="210409"/>
    <lineage>
        <taxon>Eukaryota</taxon>
        <taxon>Metazoa</taxon>
        <taxon>Ecdysozoa</taxon>
        <taxon>Arthropoda</taxon>
        <taxon>Crustacea</taxon>
        <taxon>Multicrustacea</taxon>
        <taxon>Malacostraca</taxon>
        <taxon>Eumalacostraca</taxon>
        <taxon>Eucarida</taxon>
        <taxon>Decapoda</taxon>
        <taxon>Pleocyemata</taxon>
        <taxon>Brachyura</taxon>
        <taxon>Eubrachyura</taxon>
        <taxon>Portunoidea</taxon>
        <taxon>Portunidae</taxon>
        <taxon>Portuninae</taxon>
        <taxon>Portunus</taxon>
    </lineage>
</organism>
<protein>
    <submittedName>
        <fullName evidence="2">Uncharacterized protein</fullName>
    </submittedName>
</protein>
<comment type="caution">
    <text evidence="2">The sequence shown here is derived from an EMBL/GenBank/DDBJ whole genome shotgun (WGS) entry which is preliminary data.</text>
</comment>
<feature type="region of interest" description="Disordered" evidence="1">
    <location>
        <begin position="1"/>
        <end position="62"/>
    </location>
</feature>
<evidence type="ECO:0000313" key="3">
    <source>
        <dbReference type="Proteomes" id="UP000324222"/>
    </source>
</evidence>
<evidence type="ECO:0000313" key="2">
    <source>
        <dbReference type="EMBL" id="MPC11386.1"/>
    </source>
</evidence>
<sequence length="62" mass="6771">MGQYKPKCDSLGPEFDEESMSETGKHSEGHTVHAAMLASESVSRTTADTSTQPGLTTQERWN</sequence>
<evidence type="ECO:0000256" key="1">
    <source>
        <dbReference type="SAM" id="MobiDB-lite"/>
    </source>
</evidence>
<gene>
    <name evidence="2" type="ORF">E2C01_004048</name>
</gene>
<proteinExistence type="predicted"/>
<dbReference type="Proteomes" id="UP000324222">
    <property type="component" value="Unassembled WGS sequence"/>
</dbReference>
<dbReference type="AlphaFoldDB" id="A0A5B7CSY3"/>
<name>A0A5B7CSY3_PORTR</name>
<dbReference type="EMBL" id="VSRR010000160">
    <property type="protein sequence ID" value="MPC11386.1"/>
    <property type="molecule type" value="Genomic_DNA"/>
</dbReference>